<dbReference type="InterPro" id="IPR018669">
    <property type="entry name" value="Toxin_HigB"/>
</dbReference>
<evidence type="ECO:0000313" key="1">
    <source>
        <dbReference type="EMBL" id="MCG2615226.1"/>
    </source>
</evidence>
<keyword evidence="2" id="KW-1185">Reference proteome</keyword>
<proteinExistence type="predicted"/>
<dbReference type="Proteomes" id="UP001165367">
    <property type="component" value="Unassembled WGS sequence"/>
</dbReference>
<dbReference type="Pfam" id="PF09907">
    <property type="entry name" value="HigB_toxin"/>
    <property type="match status" value="1"/>
</dbReference>
<protein>
    <submittedName>
        <fullName evidence="1">Type II toxin-antitoxin system HigB family toxin</fullName>
    </submittedName>
</protein>
<dbReference type="RefSeq" id="WP_237872382.1">
    <property type="nucleotide sequence ID" value="NZ_JAKLTR010000007.1"/>
</dbReference>
<gene>
    <name evidence="1" type="ORF">LZZ85_13075</name>
</gene>
<dbReference type="EMBL" id="JAKLTR010000007">
    <property type="protein sequence ID" value="MCG2615226.1"/>
    <property type="molecule type" value="Genomic_DNA"/>
</dbReference>
<name>A0ABS9KSB0_9BACT</name>
<reference evidence="1" key="1">
    <citation type="submission" date="2022-01" db="EMBL/GenBank/DDBJ databases">
        <authorList>
            <person name="Jo J.-H."/>
            <person name="Im W.-T."/>
        </authorList>
    </citation>
    <scope>NUCLEOTIDE SEQUENCE</scope>
    <source>
        <strain evidence="1">NA20</strain>
    </source>
</reference>
<evidence type="ECO:0000313" key="2">
    <source>
        <dbReference type="Proteomes" id="UP001165367"/>
    </source>
</evidence>
<accession>A0ABS9KSB0</accession>
<sequence length="97" mass="11628">MVVISYKTIKDYAERHKNVSDQLNNWYKVTEKSDWANFHEVKQLFNSVDAVGDDLYVFNIKGNEYRLIARIFFRVRTVYIKFVGTHKEYDKLDLTDL</sequence>
<comment type="caution">
    <text evidence="1">The sequence shown here is derived from an EMBL/GenBank/DDBJ whole genome shotgun (WGS) entry which is preliminary data.</text>
</comment>
<organism evidence="1 2">
    <name type="scientific">Terrimonas ginsenosidimutans</name>
    <dbReference type="NCBI Taxonomy" id="2908004"/>
    <lineage>
        <taxon>Bacteria</taxon>
        <taxon>Pseudomonadati</taxon>
        <taxon>Bacteroidota</taxon>
        <taxon>Chitinophagia</taxon>
        <taxon>Chitinophagales</taxon>
        <taxon>Chitinophagaceae</taxon>
        <taxon>Terrimonas</taxon>
    </lineage>
</organism>